<dbReference type="InterPro" id="IPR011257">
    <property type="entry name" value="DNA_glycosylase"/>
</dbReference>
<feature type="binding site" evidence="1">
    <location>
        <position position="100"/>
    </location>
    <ligand>
        <name>Zn(2+)</name>
        <dbReference type="ChEBI" id="CHEBI:29105"/>
    </ligand>
</feature>
<organism evidence="3 4">
    <name type="scientific">Stephania yunnanensis</name>
    <dbReference type="NCBI Taxonomy" id="152371"/>
    <lineage>
        <taxon>Eukaryota</taxon>
        <taxon>Viridiplantae</taxon>
        <taxon>Streptophyta</taxon>
        <taxon>Embryophyta</taxon>
        <taxon>Tracheophyta</taxon>
        <taxon>Spermatophyta</taxon>
        <taxon>Magnoliopsida</taxon>
        <taxon>Ranunculales</taxon>
        <taxon>Menispermaceae</taxon>
        <taxon>Menispermoideae</taxon>
        <taxon>Cissampelideae</taxon>
        <taxon>Stephania</taxon>
    </lineage>
</organism>
<gene>
    <name evidence="3" type="ORF">Syun_004987</name>
</gene>
<reference evidence="3 4" key="1">
    <citation type="submission" date="2024-01" db="EMBL/GenBank/DDBJ databases">
        <title>Genome assemblies of Stephania.</title>
        <authorList>
            <person name="Yang L."/>
        </authorList>
    </citation>
    <scope>NUCLEOTIDE SEQUENCE [LARGE SCALE GENOMIC DNA]</scope>
    <source>
        <strain evidence="3">YNDBR</strain>
        <tissue evidence="3">Leaf</tissue>
    </source>
</reference>
<dbReference type="AlphaFoldDB" id="A0AAP0L6K4"/>
<feature type="binding site" evidence="1">
    <location>
        <position position="277"/>
    </location>
    <ligand>
        <name>Zn(2+)</name>
        <dbReference type="ChEBI" id="CHEBI:29105"/>
    </ligand>
</feature>
<accession>A0AAP0L6K4</accession>
<evidence type="ECO:0000256" key="1">
    <source>
        <dbReference type="PIRSR" id="PIRSR605019-1"/>
    </source>
</evidence>
<feature type="binding site" evidence="1">
    <location>
        <position position="115"/>
    </location>
    <ligand>
        <name>Zn(2+)</name>
        <dbReference type="ChEBI" id="CHEBI:29105"/>
    </ligand>
</feature>
<feature type="compositionally biased region" description="Basic and acidic residues" evidence="2">
    <location>
        <begin position="293"/>
        <end position="306"/>
    </location>
</feature>
<evidence type="ECO:0000313" key="4">
    <source>
        <dbReference type="Proteomes" id="UP001420932"/>
    </source>
</evidence>
<dbReference type="EMBL" id="JBBNAF010000002">
    <property type="protein sequence ID" value="KAK9164085.1"/>
    <property type="molecule type" value="Genomic_DNA"/>
</dbReference>
<dbReference type="InterPro" id="IPR005019">
    <property type="entry name" value="Adenine_glyco"/>
</dbReference>
<evidence type="ECO:0000313" key="3">
    <source>
        <dbReference type="EMBL" id="KAK9164085.1"/>
    </source>
</evidence>
<dbReference type="GO" id="GO:0046872">
    <property type="term" value="F:metal ion binding"/>
    <property type="evidence" value="ECO:0007669"/>
    <property type="project" value="UniProtKB-KW"/>
</dbReference>
<proteinExistence type="predicted"/>
<dbReference type="GO" id="GO:0008725">
    <property type="term" value="F:DNA-3-methyladenine glycosylase activity"/>
    <property type="evidence" value="ECO:0007669"/>
    <property type="project" value="InterPro"/>
</dbReference>
<comment type="caution">
    <text evidence="3">The sequence shown here is derived from an EMBL/GenBank/DDBJ whole genome shotgun (WGS) entry which is preliminary data.</text>
</comment>
<dbReference type="PANTHER" id="PTHR31116">
    <property type="entry name" value="OS04G0501200 PROTEIN"/>
    <property type="match status" value="1"/>
</dbReference>
<evidence type="ECO:0000256" key="2">
    <source>
        <dbReference type="SAM" id="MobiDB-lite"/>
    </source>
</evidence>
<dbReference type="Pfam" id="PF03352">
    <property type="entry name" value="Adenine_glyco"/>
    <property type="match status" value="1"/>
</dbReference>
<keyword evidence="1" id="KW-0479">Metal-binding</keyword>
<name>A0AAP0L6K4_9MAGN</name>
<keyword evidence="1" id="KW-0862">Zinc</keyword>
<dbReference type="PANTHER" id="PTHR31116:SF25">
    <property type="entry name" value="DNA GLYCOSYLASE SUPERFAMILY PROTEIN"/>
    <property type="match status" value="1"/>
</dbReference>
<keyword evidence="4" id="KW-1185">Reference proteome</keyword>
<dbReference type="Gene3D" id="1.10.340.30">
    <property type="entry name" value="Hypothetical protein, domain 2"/>
    <property type="match status" value="1"/>
</dbReference>
<sequence>MLKPPRPVHYFAVFLQVFGSLFQNLKGATMSTVVVEELHVPNKGSQLCCRNERPERGCGNAPRKTKNTVKTSFAGKMKKPRKVVPDGAEVFSSPVTPKRCDWITSHSDPVHVAFHDEEWGVPVHDDRKLFELLVLSQALAELTWPAILHNRDMFRKLFDNFNPDSVSKFTEKTISELKATRNIMLSEPKLRAIVENSRQMLKVQQECGSFNNYCWGFVNNKPVRNGHRYVRQVPVKTSKAEAMSKDLMQRGFRCVGPTVVYSFMQASGIVNDHLSSCFRYHECHSIAKMVSQSRKEDTNLPEELEKTSLSAD</sequence>
<evidence type="ECO:0008006" key="5">
    <source>
        <dbReference type="Google" id="ProtNLM"/>
    </source>
</evidence>
<feature type="region of interest" description="Disordered" evidence="2">
    <location>
        <begin position="291"/>
        <end position="312"/>
    </location>
</feature>
<dbReference type="SUPFAM" id="SSF48150">
    <property type="entry name" value="DNA-glycosylase"/>
    <property type="match status" value="1"/>
</dbReference>
<dbReference type="Proteomes" id="UP001420932">
    <property type="component" value="Unassembled WGS sequence"/>
</dbReference>
<dbReference type="GO" id="GO:0006284">
    <property type="term" value="P:base-excision repair"/>
    <property type="evidence" value="ECO:0007669"/>
    <property type="project" value="InterPro"/>
</dbReference>
<feature type="binding site" evidence="1">
    <location>
        <position position="273"/>
    </location>
    <ligand>
        <name>Zn(2+)</name>
        <dbReference type="ChEBI" id="CHEBI:29105"/>
    </ligand>
</feature>
<protein>
    <recommendedName>
        <fullName evidence="5">DNA-3-methyladenine glycosylase I</fullName>
    </recommendedName>
</protein>